<dbReference type="InterPro" id="IPR040079">
    <property type="entry name" value="Glutathione_S-Trfase"/>
</dbReference>
<dbReference type="SFLD" id="SFLDS00019">
    <property type="entry name" value="Glutathione_Transferase_(cytos"/>
    <property type="match status" value="1"/>
</dbReference>
<dbReference type="EMBL" id="GDRN01078936">
    <property type="protein sequence ID" value="JAI62491.1"/>
    <property type="molecule type" value="Transcribed_RNA"/>
</dbReference>
<accession>A0A0P4WAC9</accession>
<dbReference type="Gene3D" id="1.20.1050.10">
    <property type="match status" value="1"/>
</dbReference>
<proteinExistence type="predicted"/>
<dbReference type="SUPFAM" id="SSF47616">
    <property type="entry name" value="GST C-terminal domain-like"/>
    <property type="match status" value="1"/>
</dbReference>
<dbReference type="InterPro" id="IPR010987">
    <property type="entry name" value="Glutathione-S-Trfase_C-like"/>
</dbReference>
<dbReference type="Pfam" id="PF00043">
    <property type="entry name" value="GST_C"/>
    <property type="match status" value="1"/>
</dbReference>
<dbReference type="CDD" id="cd03045">
    <property type="entry name" value="GST_N_Delta_Epsilon"/>
    <property type="match status" value="1"/>
</dbReference>
<feature type="domain" description="GST N-terminal" evidence="2">
    <location>
        <begin position="38"/>
        <end position="119"/>
    </location>
</feature>
<dbReference type="GO" id="GO:0006749">
    <property type="term" value="P:glutathione metabolic process"/>
    <property type="evidence" value="ECO:0007669"/>
    <property type="project" value="TreeGrafter"/>
</dbReference>
<evidence type="ECO:0000259" key="2">
    <source>
        <dbReference type="PROSITE" id="PS50404"/>
    </source>
</evidence>
<dbReference type="Pfam" id="PF13409">
    <property type="entry name" value="GST_N_2"/>
    <property type="match status" value="1"/>
</dbReference>
<dbReference type="InterPro" id="IPR036282">
    <property type="entry name" value="Glutathione-S-Trfase_C_sf"/>
</dbReference>
<protein>
    <recommendedName>
        <fullName evidence="5">Glutathione S-transferase</fullName>
    </recommendedName>
</protein>
<dbReference type="FunFam" id="1.20.1050.10:FF:000007">
    <property type="entry name" value="Glutathione S-transferase 1-1"/>
    <property type="match status" value="1"/>
</dbReference>
<feature type="domain" description="GST C-terminal" evidence="3">
    <location>
        <begin position="125"/>
        <end position="246"/>
    </location>
</feature>
<reference evidence="4" key="1">
    <citation type="submission" date="2015-09" db="EMBL/GenBank/DDBJ databases">
        <title>Scylla olivacea transcriptome.</title>
        <authorList>
            <person name="Ikhwanuddin M."/>
        </authorList>
    </citation>
    <scope>NUCLEOTIDE SEQUENCE</scope>
</reference>
<dbReference type="AlphaFoldDB" id="A0A0P4WAC9"/>
<sequence>MVVIKKRNKYRNTNNNQSKLASLLCPSPQCGSLINSSMPIDLYYLLISPPCRAVMLTAEAVGVKLNLKELDIFKGEQMKPEFVALNPQHCIPTLVDGDFVIWESRPMCSYLASKYGKDDSLFPNDPRARAEVERLNYFDMGTLFHRFGEYVFPVMFQGEKELNPDKLARLQEALGWLDGFLSGHKFAAGDNITIADHILLATVSTIKEADVDLSKHANILAWLEKCKAEVPGYETNQKGAEDWGKFFKSRCNL</sequence>
<dbReference type="Gene3D" id="3.40.30.10">
    <property type="entry name" value="Glutaredoxin"/>
    <property type="match status" value="1"/>
</dbReference>
<dbReference type="InterPro" id="IPR004045">
    <property type="entry name" value="Glutathione_S-Trfase_N"/>
</dbReference>
<dbReference type="SFLD" id="SFLDG01153">
    <property type="entry name" value="Main.4:_Theta-like"/>
    <property type="match status" value="1"/>
</dbReference>
<dbReference type="InterPro" id="IPR036249">
    <property type="entry name" value="Thioredoxin-like_sf"/>
</dbReference>
<dbReference type="CDD" id="cd03177">
    <property type="entry name" value="GST_C_Delta_Epsilon"/>
    <property type="match status" value="1"/>
</dbReference>
<name>A0A0P4WAC9_SCYOL</name>
<evidence type="ECO:0000256" key="1">
    <source>
        <dbReference type="ARBA" id="ARBA00011738"/>
    </source>
</evidence>
<dbReference type="GO" id="GO:0004364">
    <property type="term" value="F:glutathione transferase activity"/>
    <property type="evidence" value="ECO:0007669"/>
    <property type="project" value="TreeGrafter"/>
</dbReference>
<organism evidence="4">
    <name type="scientific">Scylla olivacea</name>
    <name type="common">Orange mud crab</name>
    <name type="synonym">Cancer olivacea</name>
    <dbReference type="NCBI Taxonomy" id="85551"/>
    <lineage>
        <taxon>Eukaryota</taxon>
        <taxon>Metazoa</taxon>
        <taxon>Ecdysozoa</taxon>
        <taxon>Arthropoda</taxon>
        <taxon>Crustacea</taxon>
        <taxon>Multicrustacea</taxon>
        <taxon>Malacostraca</taxon>
        <taxon>Eumalacostraca</taxon>
        <taxon>Eucarida</taxon>
        <taxon>Decapoda</taxon>
        <taxon>Pleocyemata</taxon>
        <taxon>Brachyura</taxon>
        <taxon>Eubrachyura</taxon>
        <taxon>Portunoidea</taxon>
        <taxon>Portunidae</taxon>
        <taxon>Portuninae</taxon>
        <taxon>Scylla</taxon>
    </lineage>
</organism>
<dbReference type="PROSITE" id="PS50405">
    <property type="entry name" value="GST_CTER"/>
    <property type="match status" value="1"/>
</dbReference>
<dbReference type="InterPro" id="IPR004046">
    <property type="entry name" value="GST_C"/>
</dbReference>
<dbReference type="SUPFAM" id="SSF52833">
    <property type="entry name" value="Thioredoxin-like"/>
    <property type="match status" value="1"/>
</dbReference>
<dbReference type="PANTHER" id="PTHR43969:SF9">
    <property type="entry name" value="GLUTATHIONE S TRANSFERASE D10, ISOFORM A-RELATED"/>
    <property type="match status" value="1"/>
</dbReference>
<evidence type="ECO:0000313" key="4">
    <source>
        <dbReference type="EMBL" id="JAI62491.1"/>
    </source>
</evidence>
<dbReference type="FunFam" id="3.40.30.10:FF:000034">
    <property type="entry name" value="glutathione S-transferase 1"/>
    <property type="match status" value="1"/>
</dbReference>
<comment type="subunit">
    <text evidence="1">Homodimer.</text>
</comment>
<dbReference type="PANTHER" id="PTHR43969">
    <property type="entry name" value="GLUTATHIONE S TRANSFERASE D10, ISOFORM A-RELATED"/>
    <property type="match status" value="1"/>
</dbReference>
<evidence type="ECO:0008006" key="5">
    <source>
        <dbReference type="Google" id="ProtNLM"/>
    </source>
</evidence>
<dbReference type="SFLD" id="SFLDG00358">
    <property type="entry name" value="Main_(cytGST)"/>
    <property type="match status" value="1"/>
</dbReference>
<evidence type="ECO:0000259" key="3">
    <source>
        <dbReference type="PROSITE" id="PS50405"/>
    </source>
</evidence>
<dbReference type="PROSITE" id="PS50404">
    <property type="entry name" value="GST_NTER"/>
    <property type="match status" value="1"/>
</dbReference>